<accession>A0A8T0EBB8</accession>
<reference evidence="2" key="1">
    <citation type="journal article" date="2020" name="bioRxiv">
        <title>Chromosome-level reference genome of the European wasp spider Argiope bruennichi: a resource for studies on range expansion and evolutionary adaptation.</title>
        <authorList>
            <person name="Sheffer M.M."/>
            <person name="Hoppe A."/>
            <person name="Krehenwinkel H."/>
            <person name="Uhl G."/>
            <person name="Kuss A.W."/>
            <person name="Jensen L."/>
            <person name="Jensen C."/>
            <person name="Gillespie R.G."/>
            <person name="Hoff K.J."/>
            <person name="Prost S."/>
        </authorList>
    </citation>
    <scope>NUCLEOTIDE SEQUENCE</scope>
</reference>
<dbReference type="Proteomes" id="UP000807504">
    <property type="component" value="Unassembled WGS sequence"/>
</dbReference>
<dbReference type="CDD" id="cd03716">
    <property type="entry name" value="SOCS_ASB_like"/>
    <property type="match status" value="1"/>
</dbReference>
<dbReference type="PROSITE" id="PS50225">
    <property type="entry name" value="SOCS"/>
    <property type="match status" value="1"/>
</dbReference>
<name>A0A8T0EBB8_ARGBR</name>
<protein>
    <recommendedName>
        <fullName evidence="1">SOCS box domain-containing protein</fullName>
    </recommendedName>
</protein>
<reference evidence="2" key="2">
    <citation type="submission" date="2020-06" db="EMBL/GenBank/DDBJ databases">
        <authorList>
            <person name="Sheffer M."/>
        </authorList>
    </citation>
    <scope>NUCLEOTIDE SEQUENCE</scope>
</reference>
<evidence type="ECO:0000313" key="2">
    <source>
        <dbReference type="EMBL" id="KAF8770296.1"/>
    </source>
</evidence>
<evidence type="ECO:0000259" key="1">
    <source>
        <dbReference type="PROSITE" id="PS50225"/>
    </source>
</evidence>
<proteinExistence type="predicted"/>
<dbReference type="EMBL" id="JABXBU010002228">
    <property type="protein sequence ID" value="KAF8770296.1"/>
    <property type="molecule type" value="Genomic_DNA"/>
</dbReference>
<dbReference type="GO" id="GO:0035556">
    <property type="term" value="P:intracellular signal transduction"/>
    <property type="evidence" value="ECO:0007669"/>
    <property type="project" value="InterPro"/>
</dbReference>
<organism evidence="2 3">
    <name type="scientific">Argiope bruennichi</name>
    <name type="common">Wasp spider</name>
    <name type="synonym">Aranea bruennichi</name>
    <dbReference type="NCBI Taxonomy" id="94029"/>
    <lineage>
        <taxon>Eukaryota</taxon>
        <taxon>Metazoa</taxon>
        <taxon>Ecdysozoa</taxon>
        <taxon>Arthropoda</taxon>
        <taxon>Chelicerata</taxon>
        <taxon>Arachnida</taxon>
        <taxon>Araneae</taxon>
        <taxon>Araneomorphae</taxon>
        <taxon>Entelegynae</taxon>
        <taxon>Araneoidea</taxon>
        <taxon>Araneidae</taxon>
        <taxon>Argiope</taxon>
    </lineage>
</organism>
<gene>
    <name evidence="2" type="ORF">HNY73_017845</name>
</gene>
<dbReference type="InterPro" id="IPR036036">
    <property type="entry name" value="SOCS_box-like_dom_sf"/>
</dbReference>
<dbReference type="SMART" id="SM00969">
    <property type="entry name" value="SOCS_box"/>
    <property type="match status" value="1"/>
</dbReference>
<keyword evidence="3" id="KW-1185">Reference proteome</keyword>
<dbReference type="SUPFAM" id="SSF158235">
    <property type="entry name" value="SOCS box-like"/>
    <property type="match status" value="1"/>
</dbReference>
<dbReference type="InterPro" id="IPR001496">
    <property type="entry name" value="SOCS_box"/>
</dbReference>
<comment type="caution">
    <text evidence="2">The sequence shown here is derived from an EMBL/GenBank/DDBJ whole genome shotgun (WGS) entry which is preliminary data.</text>
</comment>
<feature type="domain" description="SOCS box" evidence="1">
    <location>
        <begin position="158"/>
        <end position="203"/>
    </location>
</feature>
<dbReference type="AlphaFoldDB" id="A0A8T0EBB8"/>
<evidence type="ECO:0000313" key="3">
    <source>
        <dbReference type="Proteomes" id="UP000807504"/>
    </source>
</evidence>
<dbReference type="Pfam" id="PF07525">
    <property type="entry name" value="SOCS_box"/>
    <property type="match status" value="1"/>
</dbReference>
<sequence length="211" mass="24668">MALLPWISRSWWDPWEYPSRVFDPFFGLRSYDSDFLPPTLYHGLVQPGLDIDSSSCLKSRLDSNLARPLERSPIGRMPIVREVLIFLIVRYLQRDDKMRAELDKCFYLLWSSIPDPTVTKQQLEEEKRLLFQRAPENLPTAALKFEMEVIVNTYDHMLFGTDKTPRTLSHLCRCFIRRALTLAGTLPHGVIQLRIPKNLQSYLLLTIPEDF</sequence>